<gene>
    <name evidence="2" type="ORF">AVDCRST_MAG67-2945</name>
</gene>
<keyword evidence="1" id="KW-0812">Transmembrane</keyword>
<dbReference type="EMBL" id="CADCVQ010000123">
    <property type="protein sequence ID" value="CAA9514461.1"/>
    <property type="molecule type" value="Genomic_DNA"/>
</dbReference>
<accession>A0A6J4T563</accession>
<evidence type="ECO:0000256" key="1">
    <source>
        <dbReference type="SAM" id="Phobius"/>
    </source>
</evidence>
<dbReference type="AlphaFoldDB" id="A0A6J4T563"/>
<protein>
    <submittedName>
        <fullName evidence="2">Uncharacterized protein</fullName>
    </submittedName>
</protein>
<organism evidence="2">
    <name type="scientific">uncultured Solirubrobacteraceae bacterium</name>
    <dbReference type="NCBI Taxonomy" id="1162706"/>
    <lineage>
        <taxon>Bacteria</taxon>
        <taxon>Bacillati</taxon>
        <taxon>Actinomycetota</taxon>
        <taxon>Thermoleophilia</taxon>
        <taxon>Solirubrobacterales</taxon>
        <taxon>Solirubrobacteraceae</taxon>
        <taxon>environmental samples</taxon>
    </lineage>
</organism>
<keyword evidence="1" id="KW-0472">Membrane</keyword>
<reference evidence="2" key="1">
    <citation type="submission" date="2020-02" db="EMBL/GenBank/DDBJ databases">
        <authorList>
            <person name="Meier V. D."/>
        </authorList>
    </citation>
    <scope>NUCLEOTIDE SEQUENCE</scope>
    <source>
        <strain evidence="2">AVDCRST_MAG67</strain>
    </source>
</reference>
<name>A0A6J4T563_9ACTN</name>
<sequence>MIGILIAIVLAALVYWVCLVLGLPVIIAIIAAVLVLVSGIGTGGYGYGRRGI</sequence>
<feature type="transmembrane region" description="Helical" evidence="1">
    <location>
        <begin position="6"/>
        <end position="37"/>
    </location>
</feature>
<keyword evidence="1" id="KW-1133">Transmembrane helix</keyword>
<proteinExistence type="predicted"/>
<evidence type="ECO:0000313" key="2">
    <source>
        <dbReference type="EMBL" id="CAA9514461.1"/>
    </source>
</evidence>